<gene>
    <name evidence="2" type="ORF">Aple_025190</name>
</gene>
<feature type="domain" description="REase associating with pPIWI RE" evidence="1">
    <location>
        <begin position="282"/>
        <end position="389"/>
    </location>
</feature>
<keyword evidence="3" id="KW-1185">Reference proteome</keyword>
<proteinExistence type="predicted"/>
<dbReference type="OrthoDB" id="580959at2"/>
<reference evidence="2 3" key="1">
    <citation type="submission" date="2019-10" db="EMBL/GenBank/DDBJ databases">
        <title>Whole genome shotgun sequence of Acrocarpospora pleiomorpha NBRC 16267.</title>
        <authorList>
            <person name="Ichikawa N."/>
            <person name="Kimura A."/>
            <person name="Kitahashi Y."/>
            <person name="Komaki H."/>
            <person name="Oguchi A."/>
        </authorList>
    </citation>
    <scope>NUCLEOTIDE SEQUENCE [LARGE SCALE GENOMIC DNA]</scope>
    <source>
        <strain evidence="2 3">NBRC 16267</strain>
    </source>
</reference>
<protein>
    <recommendedName>
        <fullName evidence="1">REase associating with pPIWI RE domain-containing protein</fullName>
    </recommendedName>
</protein>
<dbReference type="Proteomes" id="UP000377595">
    <property type="component" value="Unassembled WGS sequence"/>
</dbReference>
<evidence type="ECO:0000259" key="1">
    <source>
        <dbReference type="Pfam" id="PF18154"/>
    </source>
</evidence>
<sequence length="394" mass="44150">MGTSPSADRFAIPDDHLRFMALQASLLAADALTEPAMRSDSRANALTRAYGLVMALRGPAHSLGFAEFRTLVRGPVAGLLPPGCPPEGLEAIYAINPKTGERNVELEALEGEFGEVARECGVLPYWPWLRQELTEHKAYALFRKGGNQAAYILRRSFVIRNAAGTQAMLQMMPKELNDLYGRVPEDRVYDRRCFLCPLCRWPMQVLPNGPIVTVSCANRDHRDRGARYLFDDDGLDRAPRLVRTRDVRDRLLAPAASDAIVHEAARVLMVDPACWRSHVIPGLLETALHDELSSRGVQVELWPEMDRYDLRVIVAGRQPRVWKIDVKDVLSVDALINRLDRKNADGTGLHLVVPDRLSSDVPLLRRRLSSTGWKVRTASQLAREVCRAQGVPWR</sequence>
<dbReference type="RefSeq" id="WP_155344710.1">
    <property type="nucleotide sequence ID" value="NZ_BLAF01000013.1"/>
</dbReference>
<organism evidence="2 3">
    <name type="scientific">Acrocarpospora pleiomorpha</name>
    <dbReference type="NCBI Taxonomy" id="90975"/>
    <lineage>
        <taxon>Bacteria</taxon>
        <taxon>Bacillati</taxon>
        <taxon>Actinomycetota</taxon>
        <taxon>Actinomycetes</taxon>
        <taxon>Streptosporangiales</taxon>
        <taxon>Streptosporangiaceae</taxon>
        <taxon>Acrocarpospora</taxon>
    </lineage>
</organism>
<accession>A0A5M3XKF9</accession>
<evidence type="ECO:0000313" key="2">
    <source>
        <dbReference type="EMBL" id="GES19623.1"/>
    </source>
</evidence>
<dbReference type="InterPro" id="IPR040828">
    <property type="entry name" value="pPIWI_RE_REase"/>
</dbReference>
<dbReference type="Pfam" id="PF18154">
    <property type="entry name" value="pPIWI_RE_REase"/>
    <property type="match status" value="1"/>
</dbReference>
<dbReference type="EMBL" id="BLAF01000013">
    <property type="protein sequence ID" value="GES19623.1"/>
    <property type="molecule type" value="Genomic_DNA"/>
</dbReference>
<evidence type="ECO:0000313" key="3">
    <source>
        <dbReference type="Proteomes" id="UP000377595"/>
    </source>
</evidence>
<name>A0A5M3XKF9_9ACTN</name>
<dbReference type="AlphaFoldDB" id="A0A5M3XKF9"/>
<comment type="caution">
    <text evidence="2">The sequence shown here is derived from an EMBL/GenBank/DDBJ whole genome shotgun (WGS) entry which is preliminary data.</text>
</comment>